<gene>
    <name evidence="1" type="ORF">CAEBREN_16717</name>
</gene>
<evidence type="ECO:0000313" key="2">
    <source>
        <dbReference type="Proteomes" id="UP000008068"/>
    </source>
</evidence>
<proteinExistence type="predicted"/>
<dbReference type="Proteomes" id="UP000008068">
    <property type="component" value="Unassembled WGS sequence"/>
</dbReference>
<dbReference type="InParanoid" id="G0P683"/>
<evidence type="ECO:0000313" key="1">
    <source>
        <dbReference type="EMBL" id="EGT46209.1"/>
    </source>
</evidence>
<keyword evidence="2" id="KW-1185">Reference proteome</keyword>
<dbReference type="HOGENOM" id="CLU_1215707_0_0_1"/>
<dbReference type="EMBL" id="GL380094">
    <property type="protein sequence ID" value="EGT46209.1"/>
    <property type="molecule type" value="Genomic_DNA"/>
</dbReference>
<protein>
    <submittedName>
        <fullName evidence="1">Uncharacterized protein</fullName>
    </submittedName>
</protein>
<reference evidence="2" key="1">
    <citation type="submission" date="2011-07" db="EMBL/GenBank/DDBJ databases">
        <authorList>
            <consortium name="Caenorhabditis brenneri Sequencing and Analysis Consortium"/>
            <person name="Wilson R.K."/>
        </authorList>
    </citation>
    <scope>NUCLEOTIDE SEQUENCE [LARGE SCALE GENOMIC DNA]</scope>
    <source>
        <strain evidence="2">PB2801</strain>
    </source>
</reference>
<dbReference type="AlphaFoldDB" id="G0P683"/>
<accession>G0P683</accession>
<name>G0P683_CAEBE</name>
<sequence length="228" mass="26233">MDFKKIEVKPYSQTKSSKWGRENWSKTNSAIGKMKELLIEKEFITQSEISTREDILFAVVKYITSEDLHQIFPPLVFNGIETRKDQRNRRRKQKQSAAMTRMEKFVLSRGIITRNKKITILEVLMEALKFIENESPAALPVPAKNLQTGLLANTQTIIPPLKHSVESMLESPMPINVVPQFDLQSFVFNFSLWNMALQNQINQMWTPVENKENANGTGTVFFSSPQQL</sequence>
<organism evidence="2">
    <name type="scientific">Caenorhabditis brenneri</name>
    <name type="common">Nematode worm</name>
    <dbReference type="NCBI Taxonomy" id="135651"/>
    <lineage>
        <taxon>Eukaryota</taxon>
        <taxon>Metazoa</taxon>
        <taxon>Ecdysozoa</taxon>
        <taxon>Nematoda</taxon>
        <taxon>Chromadorea</taxon>
        <taxon>Rhabditida</taxon>
        <taxon>Rhabditina</taxon>
        <taxon>Rhabditomorpha</taxon>
        <taxon>Rhabditoidea</taxon>
        <taxon>Rhabditidae</taxon>
        <taxon>Peloderinae</taxon>
        <taxon>Caenorhabditis</taxon>
    </lineage>
</organism>
<dbReference type="FunCoup" id="G0P683">
    <property type="interactions" value="430"/>
</dbReference>